<feature type="active site" description="Proton acceptor" evidence="1">
    <location>
        <position position="214"/>
    </location>
</feature>
<keyword evidence="5" id="KW-1185">Reference proteome</keyword>
<dbReference type="PANTHER" id="PTHR37536:SF1">
    <property type="entry name" value="ASPERGILLOPEPSIN, PUTAITVE (AFU_ORTHOLOGUE AFUA_7G01200)"/>
    <property type="match status" value="1"/>
</dbReference>
<accession>A0A2J5HYD2</accession>
<dbReference type="InterPro" id="IPR038656">
    <property type="entry name" value="Peptidase_G1_sf"/>
</dbReference>
<dbReference type="PANTHER" id="PTHR37536">
    <property type="entry name" value="PUTATIVE (AFU_ORTHOLOGUE AFUA_3G02970)-RELATED"/>
    <property type="match status" value="1"/>
</dbReference>
<dbReference type="OrthoDB" id="2862635at2759"/>
<sequence length="279" mass="29628">MKFLPLTAAYLLSSTALAAPGSGLAERIHRRTLARQTHPLDPSQNATQDDDSGGGGGQFRKVGGANVAYSNNWAGAVRERPPPEGPYTAVTATFAIPEPTAVSGQESEAGSAWVGIDGDTHSAAILQTGVDFYDEGGQTRNNPWFEWYPNSAVDFEELTVNTGDVVVAIVESFSPSRGRAIIENRSTGQRASRVVSAPNAQATLKGENADWVVEDFTAGDSMVALADFSEVVFWGVEARAGGRRFNADGATVIELQQGDKILTEVTAQGEVVSVKYKSF</sequence>
<reference evidence="5" key="1">
    <citation type="submission" date="2017-12" db="EMBL/GenBank/DDBJ databases">
        <authorList>
            <consortium name="DOE Joint Genome Institute"/>
            <person name="Mondo S.J."/>
            <person name="Kjaerbolling I."/>
            <person name="Vesth T.C."/>
            <person name="Frisvad J.C."/>
            <person name="Nybo J.L."/>
            <person name="Theobald S."/>
            <person name="Kuo A."/>
            <person name="Bowyer P."/>
            <person name="Matsuda Y."/>
            <person name="Lyhne E.K."/>
            <person name="Kogle M.E."/>
            <person name="Clum A."/>
            <person name="Lipzen A."/>
            <person name="Salamov A."/>
            <person name="Ngan C.Y."/>
            <person name="Daum C."/>
            <person name="Chiniquy J."/>
            <person name="Barry K."/>
            <person name="LaButti K."/>
            <person name="Haridas S."/>
            <person name="Simmons B.A."/>
            <person name="Magnuson J.K."/>
            <person name="Mortensen U.H."/>
            <person name="Larsen T.O."/>
            <person name="Grigoriev I.V."/>
            <person name="Baker S.E."/>
            <person name="Andersen M.R."/>
            <person name="Nordberg H.P."/>
            <person name="Cantor M.N."/>
            <person name="Hua S.X."/>
        </authorList>
    </citation>
    <scope>NUCLEOTIDE SEQUENCE [LARGE SCALE GENOMIC DNA]</scope>
    <source>
        <strain evidence="5">IBT 19404</strain>
    </source>
</reference>
<dbReference type="GO" id="GO:0006508">
    <property type="term" value="P:proteolysis"/>
    <property type="evidence" value="ECO:0007669"/>
    <property type="project" value="InterPro"/>
</dbReference>
<keyword evidence="3" id="KW-0732">Signal</keyword>
<name>A0A2J5HYD2_9EURO</name>
<keyword evidence="4" id="KW-0430">Lectin</keyword>
<gene>
    <name evidence="4" type="ORF">BDW42DRAFT_166722</name>
</gene>
<dbReference type="CDD" id="cd13426">
    <property type="entry name" value="Peptidase_G1"/>
    <property type="match status" value="1"/>
</dbReference>
<evidence type="ECO:0000313" key="4">
    <source>
        <dbReference type="EMBL" id="PLN82389.1"/>
    </source>
</evidence>
<dbReference type="PRINTS" id="PR00977">
    <property type="entry name" value="SCYTLDPTASE"/>
</dbReference>
<feature type="region of interest" description="Disordered" evidence="2">
    <location>
        <begin position="34"/>
        <end position="61"/>
    </location>
</feature>
<dbReference type="GO" id="GO:0030246">
    <property type="term" value="F:carbohydrate binding"/>
    <property type="evidence" value="ECO:0007669"/>
    <property type="project" value="UniProtKB-KW"/>
</dbReference>
<dbReference type="AlphaFoldDB" id="A0A2J5HYD2"/>
<evidence type="ECO:0000256" key="2">
    <source>
        <dbReference type="SAM" id="MobiDB-lite"/>
    </source>
</evidence>
<dbReference type="Gene3D" id="2.60.120.700">
    <property type="entry name" value="Peptidase G1"/>
    <property type="match status" value="1"/>
</dbReference>
<dbReference type="InterPro" id="IPR013320">
    <property type="entry name" value="ConA-like_dom_sf"/>
</dbReference>
<dbReference type="GO" id="GO:0070007">
    <property type="term" value="F:glutamic-type endopeptidase activity"/>
    <property type="evidence" value="ECO:0007669"/>
    <property type="project" value="InterPro"/>
</dbReference>
<proteinExistence type="predicted"/>
<evidence type="ECO:0000256" key="1">
    <source>
        <dbReference type="PIRSR" id="PIRSR600250-50"/>
    </source>
</evidence>
<evidence type="ECO:0000313" key="5">
    <source>
        <dbReference type="Proteomes" id="UP000235023"/>
    </source>
</evidence>
<dbReference type="InterPro" id="IPR000250">
    <property type="entry name" value="Peptidase_G1"/>
</dbReference>
<protein>
    <submittedName>
        <fullName evidence="4">Concanavalin A-like lectin/glucanase</fullName>
    </submittedName>
</protein>
<dbReference type="SUPFAM" id="SSF49899">
    <property type="entry name" value="Concanavalin A-like lectins/glucanases"/>
    <property type="match status" value="1"/>
</dbReference>
<evidence type="ECO:0000256" key="3">
    <source>
        <dbReference type="SAM" id="SignalP"/>
    </source>
</evidence>
<feature type="signal peptide" evidence="3">
    <location>
        <begin position="1"/>
        <end position="18"/>
    </location>
</feature>
<organism evidence="4 5">
    <name type="scientific">Aspergillus taichungensis</name>
    <dbReference type="NCBI Taxonomy" id="482145"/>
    <lineage>
        <taxon>Eukaryota</taxon>
        <taxon>Fungi</taxon>
        <taxon>Dikarya</taxon>
        <taxon>Ascomycota</taxon>
        <taxon>Pezizomycotina</taxon>
        <taxon>Eurotiomycetes</taxon>
        <taxon>Eurotiomycetidae</taxon>
        <taxon>Eurotiales</taxon>
        <taxon>Aspergillaceae</taxon>
        <taxon>Aspergillus</taxon>
        <taxon>Aspergillus subgen. Circumdati</taxon>
    </lineage>
</organism>
<dbReference type="EMBL" id="KZ559527">
    <property type="protein sequence ID" value="PLN82389.1"/>
    <property type="molecule type" value="Genomic_DNA"/>
</dbReference>
<feature type="chain" id="PRO_5014379996" evidence="3">
    <location>
        <begin position="19"/>
        <end position="279"/>
    </location>
</feature>
<dbReference type="Proteomes" id="UP000235023">
    <property type="component" value="Unassembled WGS sequence"/>
</dbReference>
<dbReference type="Pfam" id="PF01828">
    <property type="entry name" value="Peptidase_A4"/>
    <property type="match status" value="1"/>
</dbReference>